<evidence type="ECO:0000313" key="1">
    <source>
        <dbReference type="EMBL" id="MBP2171570.1"/>
    </source>
</evidence>
<sequence length="51" mass="5820">MMMINKLALKQKKARARRAENTGSNVSNVVLFFGRATVEAQMNNNHSQYHL</sequence>
<evidence type="ECO:0000313" key="2">
    <source>
        <dbReference type="Proteomes" id="UP001195624"/>
    </source>
</evidence>
<gene>
    <name evidence="1" type="ORF">J2125_004762</name>
</gene>
<accession>A0ABS4PG15</accession>
<keyword evidence="2" id="KW-1185">Reference proteome</keyword>
<protein>
    <submittedName>
        <fullName evidence="1">Uncharacterized protein</fullName>
    </submittedName>
</protein>
<comment type="caution">
    <text evidence="1">The sequence shown here is derived from an EMBL/GenBank/DDBJ whole genome shotgun (WGS) entry which is preliminary data.</text>
</comment>
<dbReference type="Proteomes" id="UP001195624">
    <property type="component" value="Unassembled WGS sequence"/>
</dbReference>
<dbReference type="EMBL" id="JAGGMQ010000001">
    <property type="protein sequence ID" value="MBP2171570.1"/>
    <property type="molecule type" value="Genomic_DNA"/>
</dbReference>
<dbReference type="RefSeq" id="WP_017799960.1">
    <property type="nucleotide sequence ID" value="NZ_JAGGMQ010000001.1"/>
</dbReference>
<organism evidence="1 2">
    <name type="scientific">Winslowiella toletana</name>
    <dbReference type="NCBI Taxonomy" id="92490"/>
    <lineage>
        <taxon>Bacteria</taxon>
        <taxon>Pseudomonadati</taxon>
        <taxon>Pseudomonadota</taxon>
        <taxon>Gammaproteobacteria</taxon>
        <taxon>Enterobacterales</taxon>
        <taxon>Erwiniaceae</taxon>
        <taxon>Winslowiella</taxon>
    </lineage>
</organism>
<name>A0ABS4PG15_9GAMM</name>
<reference evidence="2" key="1">
    <citation type="submission" date="2023-07" db="EMBL/GenBank/DDBJ databases">
        <title>Genome mining of underrepresented organisms for secondary metabolites.</title>
        <authorList>
            <person name="D'Agostino P.M."/>
        </authorList>
    </citation>
    <scope>NUCLEOTIDE SEQUENCE [LARGE SCALE GENOMIC DNA]</scope>
    <source>
        <strain evidence="2">WS4403</strain>
    </source>
</reference>
<proteinExistence type="predicted"/>